<reference evidence="1 2" key="1">
    <citation type="submission" date="2015-03" db="EMBL/GenBank/DDBJ databases">
        <authorList>
            <person name="Regsiter A."/>
            <person name="william w."/>
        </authorList>
    </citation>
    <scope>NUCLEOTIDE SEQUENCE [LARGE SCALE GENOMIC DNA]</scope>
    <source>
        <strain evidence="1 2">CB1</strain>
    </source>
</reference>
<evidence type="ECO:0000313" key="2">
    <source>
        <dbReference type="Proteomes" id="UP000078599"/>
    </source>
</evidence>
<dbReference type="Gene3D" id="3.90.580.10">
    <property type="entry name" value="Zinc finger, CHC2-type domain"/>
    <property type="match status" value="1"/>
</dbReference>
<organism evidence="1 2">
    <name type="scientific">Thiomonas arsenitoxydans (strain DSM 22701 / CIP 110005 / 3As)</name>
    <dbReference type="NCBI Taxonomy" id="426114"/>
    <lineage>
        <taxon>Bacteria</taxon>
        <taxon>Pseudomonadati</taxon>
        <taxon>Pseudomonadota</taxon>
        <taxon>Betaproteobacteria</taxon>
        <taxon>Burkholderiales</taxon>
        <taxon>Thiomonas</taxon>
    </lineage>
</organism>
<keyword evidence="2" id="KW-1185">Reference proteome</keyword>
<sequence length="141" mass="15448">MTALTLIDRLSGVKRTGPGRWLARCPAHDDSRASLSVRELDDRRVLFHCFAGCDAETILAAVGLGWQDILPPRAVDHHRPRERAPFPAVDVLRAIAHESLIVCVAAAMLQEGQTLPEPERQRMGVAYARILAGVQLAGIRP</sequence>
<dbReference type="InterPro" id="IPR036977">
    <property type="entry name" value="DNA_primase_Znf_CHC2"/>
</dbReference>
<dbReference type="Proteomes" id="UP000078599">
    <property type="component" value="Unassembled WGS sequence"/>
</dbReference>
<proteinExistence type="predicted"/>
<comment type="caution">
    <text evidence="1">The sequence shown here is derived from an EMBL/GenBank/DDBJ whole genome shotgun (WGS) entry which is preliminary data.</text>
</comment>
<protein>
    <submittedName>
        <fullName evidence="1">DNA primase</fullName>
    </submittedName>
</protein>
<gene>
    <name evidence="1" type="ORF">THICB1_70405</name>
</gene>
<dbReference type="RefSeq" id="WP_084440248.1">
    <property type="nucleotide sequence ID" value="NZ_LN831667.1"/>
</dbReference>
<accession>A0ABP1Z6Q5</accession>
<dbReference type="SUPFAM" id="SSF57783">
    <property type="entry name" value="Zinc beta-ribbon"/>
    <property type="match status" value="1"/>
</dbReference>
<dbReference type="EMBL" id="CTRI01000029">
    <property type="protein sequence ID" value="CQR38356.1"/>
    <property type="molecule type" value="Genomic_DNA"/>
</dbReference>
<name>A0ABP1Z6Q5_THIA3</name>
<evidence type="ECO:0000313" key="1">
    <source>
        <dbReference type="EMBL" id="CQR38356.1"/>
    </source>
</evidence>